<dbReference type="GO" id="GO:0005737">
    <property type="term" value="C:cytoplasm"/>
    <property type="evidence" value="ECO:0007669"/>
    <property type="project" value="InterPro"/>
</dbReference>
<feature type="non-terminal residue" evidence="5">
    <location>
        <position position="1"/>
    </location>
</feature>
<dbReference type="Gene3D" id="1.10.150.220">
    <property type="entry name" value="CPI-17"/>
    <property type="match status" value="1"/>
</dbReference>
<dbReference type="Proteomes" id="UP000736164">
    <property type="component" value="Unassembled WGS sequence"/>
</dbReference>
<comment type="caution">
    <text evidence="5">The sequence shown here is derived from an EMBL/GenBank/DDBJ whole genome shotgun (WGS) entry which is preliminary data.</text>
</comment>
<sequence length="531" mass="58251">MAANRVGRRYNHKVHSPNRGPREPGLHLQKRQARVTVKYNRKELQKRLDVEKWIDDRLAELYLGRERAVTRHSSDGIILRRIPSDSSSQSACQWASAVEMRAKLMWNDKRSLDLCISQKATLCTSIIGGQQFLKAKIRPQWEGWEFVLLLMFPSLIPTVRLLQEAEMPEEVNIDDLLDLASDEQRVSKLQANDKLCPRHCDEPCVKATERRSGPDCQRTPLSCCRGGKLGMGNGRSAESAGKEALGVSADEMQGDPTKPSTPSSQPRGRDPLRWVVRDWPSRMGFNLRQKLRASPLFLSEDVPEGWCDQACTSEALRIGIWAPGASFGAERSAEDSHIGEGSKQLGLITADRPLPSVIRQSALENENWACEIVSPCALFCWHTTAAAHGGDLGIQPLKVLPQNLAAGRKCSCLKTSSPNHRGKNLHSAAPSTKSSRHRAPPYLLGTDVTQAPKQTLCVKGDIDPAGGIDLGMFTKALVGGGREGGKDAVSSRRKSRLSVSWLSEASPVSEAVVSDREVTHSGLPASRSQSS</sequence>
<name>A0A8J7NSY6_ATRSP</name>
<evidence type="ECO:0000313" key="6">
    <source>
        <dbReference type="Proteomes" id="UP000736164"/>
    </source>
</evidence>
<dbReference type="SUPFAM" id="SSF81790">
    <property type="entry name" value="Myosin phosphatase inhibitor 17kDa protein, CPI-17"/>
    <property type="match status" value="1"/>
</dbReference>
<feature type="region of interest" description="Disordered" evidence="4">
    <location>
        <begin position="1"/>
        <end position="32"/>
    </location>
</feature>
<feature type="region of interest" description="Disordered" evidence="4">
    <location>
        <begin position="480"/>
        <end position="531"/>
    </location>
</feature>
<comment type="similarity">
    <text evidence="1">Belongs to the PP1 inhibitor family.</text>
</comment>
<dbReference type="PANTHER" id="PTHR16188:SF4">
    <property type="entry name" value="PROTEIN PHOSPHATASE 1 REGULATORY SUBUNIT 14A"/>
    <property type="match status" value="1"/>
</dbReference>
<feature type="region of interest" description="Disordered" evidence="4">
    <location>
        <begin position="247"/>
        <end position="271"/>
    </location>
</feature>
<feature type="non-terminal residue" evidence="5">
    <location>
        <position position="531"/>
    </location>
</feature>
<proteinExistence type="inferred from homology"/>
<evidence type="ECO:0000256" key="1">
    <source>
        <dbReference type="ARBA" id="ARBA00005483"/>
    </source>
</evidence>
<keyword evidence="6" id="KW-1185">Reference proteome</keyword>
<dbReference type="EMBL" id="JAAWVO010043183">
    <property type="protein sequence ID" value="MBN3319137.1"/>
    <property type="molecule type" value="Genomic_DNA"/>
</dbReference>
<dbReference type="GO" id="GO:0004865">
    <property type="term" value="F:protein serine/threonine phosphatase inhibitor activity"/>
    <property type="evidence" value="ECO:0007669"/>
    <property type="project" value="TreeGrafter"/>
</dbReference>
<dbReference type="InterPro" id="IPR036658">
    <property type="entry name" value="CPI-17_sf"/>
</dbReference>
<evidence type="ECO:0000256" key="3">
    <source>
        <dbReference type="ARBA" id="ARBA00023272"/>
    </source>
</evidence>
<keyword evidence="2" id="KW-0597">Phosphoprotein</keyword>
<feature type="compositionally biased region" description="Low complexity" evidence="4">
    <location>
        <begin position="497"/>
        <end position="512"/>
    </location>
</feature>
<evidence type="ECO:0000256" key="2">
    <source>
        <dbReference type="ARBA" id="ARBA00022553"/>
    </source>
</evidence>
<keyword evidence="3" id="KW-0650">Protein phosphatase inhibitor</keyword>
<gene>
    <name evidence="5" type="primary">Cpi17</name>
    <name evidence="5" type="ORF">GTO95_0009059</name>
</gene>
<dbReference type="Pfam" id="PF05361">
    <property type="entry name" value="PP1_inhibitor"/>
    <property type="match status" value="2"/>
</dbReference>
<feature type="region of interest" description="Disordered" evidence="4">
    <location>
        <begin position="415"/>
        <end position="437"/>
    </location>
</feature>
<evidence type="ECO:0000313" key="5">
    <source>
        <dbReference type="EMBL" id="MBN3319137.1"/>
    </source>
</evidence>
<protein>
    <submittedName>
        <fullName evidence="5">PP14A phosphatase</fullName>
    </submittedName>
</protein>
<dbReference type="PANTHER" id="PTHR16188">
    <property type="entry name" value="PROTEIN PHOSPHATASE 1 INHIBITOR POTENTIATED BY PROTEIN KINASE C"/>
    <property type="match status" value="1"/>
</dbReference>
<feature type="compositionally biased region" description="Basic residues" evidence="4">
    <location>
        <begin position="1"/>
        <end position="16"/>
    </location>
</feature>
<organism evidence="5 6">
    <name type="scientific">Atractosteus spatula</name>
    <name type="common">Alligator gar</name>
    <name type="synonym">Lepisosteus spatula</name>
    <dbReference type="NCBI Taxonomy" id="7917"/>
    <lineage>
        <taxon>Eukaryota</taxon>
        <taxon>Metazoa</taxon>
        <taxon>Chordata</taxon>
        <taxon>Craniata</taxon>
        <taxon>Vertebrata</taxon>
        <taxon>Euteleostomi</taxon>
        <taxon>Actinopterygii</taxon>
        <taxon>Neopterygii</taxon>
        <taxon>Holostei</taxon>
        <taxon>Semionotiformes</taxon>
        <taxon>Lepisosteidae</taxon>
        <taxon>Atractosteus</taxon>
    </lineage>
</organism>
<reference evidence="5" key="1">
    <citation type="journal article" date="2021" name="Cell">
        <title>Tracing the genetic footprints of vertebrate landing in non-teleost ray-finned fishes.</title>
        <authorList>
            <person name="Bi X."/>
            <person name="Wang K."/>
            <person name="Yang L."/>
            <person name="Pan H."/>
            <person name="Jiang H."/>
            <person name="Wei Q."/>
            <person name="Fang M."/>
            <person name="Yu H."/>
            <person name="Zhu C."/>
            <person name="Cai Y."/>
            <person name="He Y."/>
            <person name="Gan X."/>
            <person name="Zeng H."/>
            <person name="Yu D."/>
            <person name="Zhu Y."/>
            <person name="Jiang H."/>
            <person name="Qiu Q."/>
            <person name="Yang H."/>
            <person name="Zhang Y.E."/>
            <person name="Wang W."/>
            <person name="Zhu M."/>
            <person name="He S."/>
            <person name="Zhang G."/>
        </authorList>
    </citation>
    <scope>NUCLEOTIDE SEQUENCE</scope>
    <source>
        <strain evidence="5">Allg_001</strain>
    </source>
</reference>
<evidence type="ECO:0000256" key="4">
    <source>
        <dbReference type="SAM" id="MobiDB-lite"/>
    </source>
</evidence>
<dbReference type="InterPro" id="IPR008025">
    <property type="entry name" value="CPI-17"/>
</dbReference>
<accession>A0A8J7NSY6</accession>
<dbReference type="AlphaFoldDB" id="A0A8J7NSY6"/>